<feature type="region of interest" description="Disordered" evidence="1">
    <location>
        <begin position="1"/>
        <end position="21"/>
    </location>
</feature>
<feature type="non-terminal residue" evidence="2">
    <location>
        <position position="1"/>
    </location>
</feature>
<reference evidence="2" key="1">
    <citation type="journal article" date="2012" name="PLoS ONE">
        <title>Gene sets for utilization of primary and secondary nutrition supplies in the distal gut of endangered iberian lynx.</title>
        <authorList>
            <person name="Alcaide M."/>
            <person name="Messina E."/>
            <person name="Richter M."/>
            <person name="Bargiela R."/>
            <person name="Peplies J."/>
            <person name="Huws S.A."/>
            <person name="Newbold C.J."/>
            <person name="Golyshin P.N."/>
            <person name="Simon M.A."/>
            <person name="Lopez G."/>
            <person name="Yakimov M.M."/>
            <person name="Ferrer M."/>
        </authorList>
    </citation>
    <scope>NUCLEOTIDE SEQUENCE</scope>
</reference>
<sequence>GEEQKHALEAWNAFHKPPKAA</sequence>
<proteinExistence type="predicted"/>
<name>J9C2F2_9ZZZZ</name>
<comment type="caution">
    <text evidence="2">The sequence shown here is derived from an EMBL/GenBank/DDBJ whole genome shotgun (WGS) entry which is preliminary data.</text>
</comment>
<accession>J9C2F2</accession>
<gene>
    <name evidence="2" type="ORF">EVA_17888</name>
</gene>
<organism evidence="2">
    <name type="scientific">gut metagenome</name>
    <dbReference type="NCBI Taxonomy" id="749906"/>
    <lineage>
        <taxon>unclassified sequences</taxon>
        <taxon>metagenomes</taxon>
        <taxon>organismal metagenomes</taxon>
    </lineage>
</organism>
<evidence type="ECO:0000256" key="1">
    <source>
        <dbReference type="SAM" id="MobiDB-lite"/>
    </source>
</evidence>
<dbReference type="AlphaFoldDB" id="J9C2F2"/>
<dbReference type="EMBL" id="AMCI01006632">
    <property type="protein sequence ID" value="EJW94005.1"/>
    <property type="molecule type" value="Genomic_DNA"/>
</dbReference>
<evidence type="ECO:0000313" key="2">
    <source>
        <dbReference type="EMBL" id="EJW94005.1"/>
    </source>
</evidence>
<protein>
    <submittedName>
        <fullName evidence="2">Uncharacterized protein</fullName>
    </submittedName>
</protein>